<accession>A0A218P0D7</accession>
<sequence length="581" mass="64376">MREAAFLITLILIIGSLPLTAGKGVEKPVQRDVFLYDYFSEVLVHFEYSLKYTLANESYGLKLATQTLNELELINTEAMYYRDRGVDSPVMEVIPPFYDFARELVTLDNMTLEFQRKPTPALAAGITGTIRRMEGDLNKISALRLRNGTKVLAFNTEKVGKYLEAIRKLVSKTGPTGKLMIGISTNSPILHQNVTIFGSCPGNETVTIVIAGKNSTILIPIKPINGLFSTTYSFDRLGTYTVYATQRGNRSNVVTVTVRKIPSLFLAPDAVSALLNQTATISGKLVDYYGKPLGGRNITVGNESLTTNPDGSFSKGYLSPKAIGFRVSLKFDGDSTHSGTTKTVTVKFKRYPVTITLNGPQEITLGKTASFTGNIRPRLSVPISIYVNGKPYLNLTSEEGNFSFTLRPEETGDIEVYAAFPGNEVYGEATSNVLTINVVSPLSRLPRYIETTLIALVFMGGIIILKRKKRHPTRKLEKIREPSPVQGRDEGPTTAAEVEIPKDVGEAYRLLREKLRDRFGVGESLTPREVLGILKGREFYPYLERVTLLHEKAVYGNVPLTTEELAEFIEDVRRIMEGDSR</sequence>
<evidence type="ECO:0000256" key="1">
    <source>
        <dbReference type="SAM" id="Phobius"/>
    </source>
</evidence>
<dbReference type="AlphaFoldDB" id="A0A218P0D7"/>
<feature type="transmembrane region" description="Helical" evidence="1">
    <location>
        <begin position="445"/>
        <end position="465"/>
    </location>
</feature>
<keyword evidence="1" id="KW-1133">Transmembrane helix</keyword>
<evidence type="ECO:0000313" key="2">
    <source>
        <dbReference type="EMBL" id="ASI98394.1"/>
    </source>
</evidence>
<dbReference type="OrthoDB" id="101276at2157"/>
<keyword evidence="3" id="KW-1185">Reference proteome</keyword>
<protein>
    <recommendedName>
        <fullName evidence="4">DUF4129 domain-containing protein</fullName>
    </recommendedName>
</protein>
<dbReference type="Proteomes" id="UP000197156">
    <property type="component" value="Chromosome"/>
</dbReference>
<proteinExistence type="predicted"/>
<evidence type="ECO:0000313" key="3">
    <source>
        <dbReference type="Proteomes" id="UP000197156"/>
    </source>
</evidence>
<keyword evidence="1" id="KW-0472">Membrane</keyword>
<reference evidence="2 3" key="1">
    <citation type="submission" date="2016-03" db="EMBL/GenBank/DDBJ databases">
        <title>Complete genome sequence of Thermococcus celer.</title>
        <authorList>
            <person name="Oger P.M."/>
        </authorList>
    </citation>
    <scope>NUCLEOTIDE SEQUENCE [LARGE SCALE GENOMIC DNA]</scope>
    <source>
        <strain evidence="2 3">Vu 13</strain>
    </source>
</reference>
<evidence type="ECO:0008006" key="4">
    <source>
        <dbReference type="Google" id="ProtNLM"/>
    </source>
</evidence>
<dbReference type="KEGG" id="tce:A3L02_01855"/>
<dbReference type="EMBL" id="CP014854">
    <property type="protein sequence ID" value="ASI98394.1"/>
    <property type="molecule type" value="Genomic_DNA"/>
</dbReference>
<name>A0A218P0D7_THECE</name>
<organism evidence="2 3">
    <name type="scientific">Thermococcus celer Vu 13 = JCM 8558</name>
    <dbReference type="NCBI Taxonomy" id="1293037"/>
    <lineage>
        <taxon>Archaea</taxon>
        <taxon>Methanobacteriati</taxon>
        <taxon>Methanobacteriota</taxon>
        <taxon>Thermococci</taxon>
        <taxon>Thermococcales</taxon>
        <taxon>Thermococcaceae</taxon>
        <taxon>Thermococcus</taxon>
    </lineage>
</organism>
<keyword evidence="1" id="KW-0812">Transmembrane</keyword>
<gene>
    <name evidence="2" type="ORF">A3L02_01855</name>
</gene>